<protein>
    <submittedName>
        <fullName evidence="1">Uncharacterized protein</fullName>
    </submittedName>
</protein>
<gene>
    <name evidence="1" type="ORF">ACJ73_03961</name>
</gene>
<comment type="caution">
    <text evidence="1">The sequence shown here is derived from an EMBL/GenBank/DDBJ whole genome shotgun (WGS) entry which is preliminary data.</text>
</comment>
<proteinExistence type="predicted"/>
<dbReference type="AlphaFoldDB" id="A0A1J9Q821"/>
<sequence length="78" mass="8726">MPSDGEHCNVDYLDDGPAIQATLRNPGRGRRDIRLNLVVDKVNCMQVNAFGAFERESDKKDGKEKGIDDARGCWLCDE</sequence>
<evidence type="ECO:0000313" key="2">
    <source>
        <dbReference type="Proteomes" id="UP000242791"/>
    </source>
</evidence>
<reference evidence="1 2" key="1">
    <citation type="submission" date="2015-08" db="EMBL/GenBank/DDBJ databases">
        <title>Emmonsia species relationships and genome sequence.</title>
        <authorList>
            <person name="Cuomo C.A."/>
            <person name="Schwartz I.S."/>
            <person name="Kenyon C."/>
            <person name="De Hoog G.S."/>
            <person name="Govender N.P."/>
            <person name="Botha A."/>
            <person name="Moreno L."/>
            <person name="De Vries M."/>
            <person name="Munoz J.F."/>
            <person name="Stielow J.B."/>
        </authorList>
    </citation>
    <scope>NUCLEOTIDE SEQUENCE [LARGE SCALE GENOMIC DNA]</scope>
    <source>
        <strain evidence="1 2">EI222</strain>
    </source>
</reference>
<dbReference type="EMBL" id="LGTZ01000511">
    <property type="protein sequence ID" value="OJD24673.1"/>
    <property type="molecule type" value="Genomic_DNA"/>
</dbReference>
<accession>A0A1J9Q821</accession>
<dbReference type="Proteomes" id="UP000242791">
    <property type="component" value="Unassembled WGS sequence"/>
</dbReference>
<evidence type="ECO:0000313" key="1">
    <source>
        <dbReference type="EMBL" id="OJD24673.1"/>
    </source>
</evidence>
<name>A0A1J9Q821_9EURO</name>
<dbReference type="VEuPathDB" id="FungiDB:ACJ73_03961"/>
<organism evidence="1 2">
    <name type="scientific">Blastomyces percursus</name>
    <dbReference type="NCBI Taxonomy" id="1658174"/>
    <lineage>
        <taxon>Eukaryota</taxon>
        <taxon>Fungi</taxon>
        <taxon>Dikarya</taxon>
        <taxon>Ascomycota</taxon>
        <taxon>Pezizomycotina</taxon>
        <taxon>Eurotiomycetes</taxon>
        <taxon>Eurotiomycetidae</taxon>
        <taxon>Onygenales</taxon>
        <taxon>Ajellomycetaceae</taxon>
        <taxon>Blastomyces</taxon>
    </lineage>
</organism>
<keyword evidence="2" id="KW-1185">Reference proteome</keyword>